<dbReference type="EMBL" id="JBHRZH010000054">
    <property type="protein sequence ID" value="MFC3766414.1"/>
    <property type="molecule type" value="Genomic_DNA"/>
</dbReference>
<organism evidence="1 2">
    <name type="scientific">Tenggerimyces flavus</name>
    <dbReference type="NCBI Taxonomy" id="1708749"/>
    <lineage>
        <taxon>Bacteria</taxon>
        <taxon>Bacillati</taxon>
        <taxon>Actinomycetota</taxon>
        <taxon>Actinomycetes</taxon>
        <taxon>Propionibacteriales</taxon>
        <taxon>Nocardioidaceae</taxon>
        <taxon>Tenggerimyces</taxon>
    </lineage>
</organism>
<dbReference type="Proteomes" id="UP001595699">
    <property type="component" value="Unassembled WGS sequence"/>
</dbReference>
<dbReference type="SUPFAM" id="SSF55781">
    <property type="entry name" value="GAF domain-like"/>
    <property type="match status" value="1"/>
</dbReference>
<protein>
    <submittedName>
        <fullName evidence="1">GAF and ANTAR domain-containing protein</fullName>
    </submittedName>
</protein>
<accession>A0ABV7YNH8</accession>
<dbReference type="InterPro" id="IPR029016">
    <property type="entry name" value="GAF-like_dom_sf"/>
</dbReference>
<evidence type="ECO:0000313" key="2">
    <source>
        <dbReference type="Proteomes" id="UP001595699"/>
    </source>
</evidence>
<comment type="caution">
    <text evidence="1">The sequence shown here is derived from an EMBL/GenBank/DDBJ whole genome shotgun (WGS) entry which is preliminary data.</text>
</comment>
<name>A0ABV7YNH8_9ACTN</name>
<proteinExistence type="predicted"/>
<sequence>MESRRARLVALLATDRARHRAMQRAWNGTGDLVAGPASAVGLVCAVSVDELSVTGAGATVLSHLPEGDGQPTRGLVYATNEVSAGLEDLQLTVGEGPCLDAFASGGPVLVADLSAESTRWPGFTAAARALGAAAVFSFPLQVGVVRLGSLDLYREVPGPLTRLELTDALILADLATQGVVEELDGHASSDLSWLADPHVEIHQAVGMVKVQLKVSTNVALMRLRGHAFIHDRPLAEVAKEVVARALRFTRDPDVLDPEADGDVDGRAGP</sequence>
<dbReference type="RefSeq" id="WP_205121783.1">
    <property type="nucleotide sequence ID" value="NZ_JAFBCM010000001.1"/>
</dbReference>
<reference evidence="2" key="1">
    <citation type="journal article" date="2019" name="Int. J. Syst. Evol. Microbiol.">
        <title>The Global Catalogue of Microorganisms (GCM) 10K type strain sequencing project: providing services to taxonomists for standard genome sequencing and annotation.</title>
        <authorList>
            <consortium name="The Broad Institute Genomics Platform"/>
            <consortium name="The Broad Institute Genome Sequencing Center for Infectious Disease"/>
            <person name="Wu L."/>
            <person name="Ma J."/>
        </authorList>
    </citation>
    <scope>NUCLEOTIDE SEQUENCE [LARGE SCALE GENOMIC DNA]</scope>
    <source>
        <strain evidence="2">CGMCC 4.7241</strain>
    </source>
</reference>
<keyword evidence="2" id="KW-1185">Reference proteome</keyword>
<gene>
    <name evidence="1" type="ORF">ACFOUW_36685</name>
</gene>
<dbReference type="Gene3D" id="3.30.450.40">
    <property type="match status" value="1"/>
</dbReference>
<evidence type="ECO:0000313" key="1">
    <source>
        <dbReference type="EMBL" id="MFC3766414.1"/>
    </source>
</evidence>